<name>A0A6J6EN84_9ZZZZ</name>
<reference evidence="1" key="1">
    <citation type="submission" date="2020-05" db="EMBL/GenBank/DDBJ databases">
        <authorList>
            <person name="Chiriac C."/>
            <person name="Salcher M."/>
            <person name="Ghai R."/>
            <person name="Kavagutti S V."/>
        </authorList>
    </citation>
    <scope>NUCLEOTIDE SEQUENCE</scope>
</reference>
<organism evidence="1">
    <name type="scientific">freshwater metagenome</name>
    <dbReference type="NCBI Taxonomy" id="449393"/>
    <lineage>
        <taxon>unclassified sequences</taxon>
        <taxon>metagenomes</taxon>
        <taxon>ecological metagenomes</taxon>
    </lineage>
</organism>
<dbReference type="EMBL" id="CAEZTT010000052">
    <property type="protein sequence ID" value="CAB4575983.1"/>
    <property type="molecule type" value="Genomic_DNA"/>
</dbReference>
<protein>
    <submittedName>
        <fullName evidence="1">Unannotated protein</fullName>
    </submittedName>
</protein>
<gene>
    <name evidence="1" type="ORF">UFOPK1726_00568</name>
</gene>
<proteinExistence type="predicted"/>
<evidence type="ECO:0000313" key="1">
    <source>
        <dbReference type="EMBL" id="CAB4575983.1"/>
    </source>
</evidence>
<dbReference type="AlphaFoldDB" id="A0A6J6EN84"/>
<accession>A0A6J6EN84</accession>
<sequence>MNLLIPPQPSEALFQLALIELAVLEGMEIEHFDWEEAKYLIRANGADQELKDQVSQQSGIAEAYLAKIFSARNQIYQILDNSLIIN</sequence>